<dbReference type="RefSeq" id="WP_012198828.1">
    <property type="nucleotide sequence ID" value="NC_010001.1"/>
</dbReference>
<dbReference type="AlphaFoldDB" id="A9KKL2"/>
<proteinExistence type="predicted"/>
<dbReference type="Proteomes" id="UP000000370">
    <property type="component" value="Chromosome"/>
</dbReference>
<reference evidence="2" key="1">
    <citation type="submission" date="2007-11" db="EMBL/GenBank/DDBJ databases">
        <title>Complete genome sequence of Clostridium phytofermentans ISDg.</title>
        <authorList>
            <person name="Leschine S.B."/>
            <person name="Warnick T.A."/>
            <person name="Blanchard J.L."/>
            <person name="Schnell D.J."/>
            <person name="Petit E.L."/>
            <person name="LaTouf W.G."/>
            <person name="Copeland A."/>
            <person name="Lucas S."/>
            <person name="Lapidus A."/>
            <person name="Barry K."/>
            <person name="Glavina del Rio T."/>
            <person name="Dalin E."/>
            <person name="Tice H."/>
            <person name="Pitluck S."/>
            <person name="Kiss H."/>
            <person name="Brettin T."/>
            <person name="Bruce D."/>
            <person name="Detter J.C."/>
            <person name="Han C."/>
            <person name="Kuske C."/>
            <person name="Schmutz J."/>
            <person name="Larimer F."/>
            <person name="Land M."/>
            <person name="Hauser L."/>
            <person name="Kyrpides N."/>
            <person name="Kim E.A."/>
            <person name="Richardson P."/>
        </authorList>
    </citation>
    <scope>NUCLEOTIDE SEQUENCE [LARGE SCALE GENOMIC DNA]</scope>
    <source>
        <strain evidence="2">ATCC 700394 / DSM 18823 / ISDg</strain>
    </source>
</reference>
<organism evidence="1 2">
    <name type="scientific">Lachnoclostridium phytofermentans (strain ATCC 700394 / DSM 18823 / ISDg)</name>
    <name type="common">Clostridium phytofermentans</name>
    <dbReference type="NCBI Taxonomy" id="357809"/>
    <lineage>
        <taxon>Bacteria</taxon>
        <taxon>Bacillati</taxon>
        <taxon>Bacillota</taxon>
        <taxon>Clostridia</taxon>
        <taxon>Lachnospirales</taxon>
        <taxon>Lachnospiraceae</taxon>
    </lineage>
</organism>
<sequence length="421" mass="47931">MAKGLYIGDPSIGLAKKIKKLYIGDPSTGAARNVKKVYIGDQSTGVARLAWTAGTRGMFLVSFNTGGIFKTNNIENLSSYVKVDLPNTYAYTMMEGGDYYIIDWQTSTSCGIYYSTDCVEWVSKDLTNLMYYKQWRKYYWDGEFYFTDYKNSKLVYQKTKDFVNFTQIDMTAVPYHDCTIVNDTTFVKITTTITGTYPYDYRNYYPTITYDKGKTWTIGTFLGSHYNSGSYYASGSSIKYYPEWGGLHANKTYVSYASSDGQFKCTGENLSATYNVNNISEKKSLLEWSSSNYVGSNYNVSLGDLPFRYQETLTASTYGESWVSNVQLLQLYPYSNTPQYSLGDAVSFSYPAEQNNWLSIKCLDKNCYYLLTTKKTGNNLYAFNVYKVPIGYTASYRFSALINDTTATKNYLTQIVYKPLT</sequence>
<dbReference type="HOGENOM" id="CLU_651669_0_0_9"/>
<evidence type="ECO:0000313" key="2">
    <source>
        <dbReference type="Proteomes" id="UP000000370"/>
    </source>
</evidence>
<dbReference type="KEGG" id="cpy:Cphy_0796"/>
<gene>
    <name evidence="1" type="ordered locus">Cphy_0796</name>
</gene>
<protein>
    <submittedName>
        <fullName evidence="1">Uncharacterized protein</fullName>
    </submittedName>
</protein>
<dbReference type="STRING" id="357809.Cphy_0796"/>
<name>A9KKL2_LACP7</name>
<evidence type="ECO:0000313" key="1">
    <source>
        <dbReference type="EMBL" id="ABX41183.1"/>
    </source>
</evidence>
<dbReference type="EMBL" id="CP000885">
    <property type="protein sequence ID" value="ABX41183.1"/>
    <property type="molecule type" value="Genomic_DNA"/>
</dbReference>
<keyword evidence="2" id="KW-1185">Reference proteome</keyword>
<accession>A9KKL2</accession>